<organism evidence="1 2">
    <name type="scientific">Aeromonas veronii</name>
    <dbReference type="NCBI Taxonomy" id="654"/>
    <lineage>
        <taxon>Bacteria</taxon>
        <taxon>Pseudomonadati</taxon>
        <taxon>Pseudomonadota</taxon>
        <taxon>Gammaproteobacteria</taxon>
        <taxon>Aeromonadales</taxon>
        <taxon>Aeromonadaceae</taxon>
        <taxon>Aeromonas</taxon>
    </lineage>
</organism>
<dbReference type="Proteomes" id="UP000796104">
    <property type="component" value="Unassembled WGS sequence"/>
</dbReference>
<dbReference type="AlphaFoldDB" id="A0AAX2UP98"/>
<name>A0AAX2UP98_AERVE</name>
<evidence type="ECO:0000313" key="2">
    <source>
        <dbReference type="Proteomes" id="UP000796104"/>
    </source>
</evidence>
<evidence type="ECO:0000313" key="1">
    <source>
        <dbReference type="EMBL" id="TND51987.1"/>
    </source>
</evidence>
<comment type="caution">
    <text evidence="1">The sequence shown here is derived from an EMBL/GenBank/DDBJ whole genome shotgun (WGS) entry which is preliminary data.</text>
</comment>
<protein>
    <submittedName>
        <fullName evidence="1">Phage tail protein</fullName>
    </submittedName>
</protein>
<proteinExistence type="predicted"/>
<reference evidence="1" key="2">
    <citation type="journal article" date="2019" name="PLoS ONE">
        <title>Identification and characterization of putative Aeromonas spp. T3SS effectors.</title>
        <authorList>
            <person name="Rangel L.T."/>
            <person name="Marden J."/>
            <person name="Colston S."/>
            <person name="Setubal J.C."/>
            <person name="Graf J."/>
            <person name="Gogarten J.P."/>
        </authorList>
    </citation>
    <scope>NUCLEOTIDE SEQUENCE</scope>
    <source>
        <strain evidence="1">BAQ071013-135</strain>
    </source>
</reference>
<sequence length="541" mass="57483">MVIPSSLTQVAQIAVQAIDASATISAGGTGGASVFAGVVICEKGQPFELISINRKNWQAKLGKPYHPSKGVIADPLRQVGDAVAGGDGYVVRVVAADAKFPVLTARMTPAAKAVKAAKEAEGEQPKPLTAETAQMNTSAVVFGTKPQLADGDLFAIYPKDGDVSGRKIEMLPIGGKAGFFTLNLYEIDRLGASFLQESHEVSFDIEAVDDMGQPAYIENRLESRSSALAITIKPGVDLSAFPGATLSAFTGGTLGDQGEISAQQVAKAIAVLRSAMVGYTAVLGLGVYDSNSLAALAEVAEARRIDSFLDVPPSENYAGAVTFMEGMNLNNHYAAWYHFPYSAKDPYYGGRAVWGISGIAFQAKAKGVAKVAGAVGGWHYSPAGEDRGVINRRECQPLAGIGELDEEAFYKARINKLGLTSGGLLMIDDAITSRSLNDYLRFQHVSSVMSSIARDFYALARQIKHSPDGLTYDGLHKGMTDILDGYATAKALVPPRNPDEDGESPYVLTVEQDDFDLWTVAWNVCVTGTSRRIMGTPGLIR</sequence>
<reference evidence="1" key="1">
    <citation type="submission" date="2017-10" db="EMBL/GenBank/DDBJ databases">
        <authorList>
            <person name="Colston S.M."/>
            <person name="Graf J."/>
        </authorList>
    </citation>
    <scope>NUCLEOTIDE SEQUENCE</scope>
    <source>
        <strain evidence="1">BAQ071013-135</strain>
    </source>
</reference>
<gene>
    <name evidence="1" type="ORF">CF123_17875</name>
</gene>
<dbReference type="EMBL" id="PDXJ01000025">
    <property type="protein sequence ID" value="TND51987.1"/>
    <property type="molecule type" value="Genomic_DNA"/>
</dbReference>
<accession>A0AAX2UP98</accession>